<comment type="caution">
    <text evidence="2">The sequence shown here is derived from an EMBL/GenBank/DDBJ whole genome shotgun (WGS) entry which is preliminary data.</text>
</comment>
<protein>
    <submittedName>
        <fullName evidence="2">Uncharacterized protein</fullName>
    </submittedName>
</protein>
<accession>A0A819PN66</accession>
<proteinExistence type="predicted"/>
<evidence type="ECO:0000313" key="3">
    <source>
        <dbReference type="Proteomes" id="UP000663836"/>
    </source>
</evidence>
<gene>
    <name evidence="2" type="ORF">JBS370_LOCUS27119</name>
</gene>
<feature type="compositionally biased region" description="Polar residues" evidence="1">
    <location>
        <begin position="1"/>
        <end position="19"/>
    </location>
</feature>
<dbReference type="AlphaFoldDB" id="A0A819PN66"/>
<evidence type="ECO:0000256" key="1">
    <source>
        <dbReference type="SAM" id="MobiDB-lite"/>
    </source>
</evidence>
<name>A0A819PN66_9BILA</name>
<sequence>MNLRRSSWSYEESPASTKNQHQRQHNDEVKQVTKINGSDAIRASLFGIIIGVLDPQPLKRRLPQLRQRPAPHPLQRQLRQEKSLKLLTICDKRSELIASIEKAQKSASIAIARQYSMRDLNKELATFVWFQLLKDLIAKLTSDNEEMAMNDLIEEIKDYYHDNQTKLDTLLEEIEWYEPRTVIWWYSRQASLSNIINRALRQQDIDLLYKCRHFIRDLSQALT</sequence>
<feature type="region of interest" description="Disordered" evidence="1">
    <location>
        <begin position="1"/>
        <end position="29"/>
    </location>
</feature>
<reference evidence="2" key="1">
    <citation type="submission" date="2021-02" db="EMBL/GenBank/DDBJ databases">
        <authorList>
            <person name="Nowell W R."/>
        </authorList>
    </citation>
    <scope>NUCLEOTIDE SEQUENCE</scope>
</reference>
<evidence type="ECO:0000313" key="2">
    <source>
        <dbReference type="EMBL" id="CAF4015962.1"/>
    </source>
</evidence>
<dbReference type="Proteomes" id="UP000663836">
    <property type="component" value="Unassembled WGS sequence"/>
</dbReference>
<organism evidence="2 3">
    <name type="scientific">Rotaria sordida</name>
    <dbReference type="NCBI Taxonomy" id="392033"/>
    <lineage>
        <taxon>Eukaryota</taxon>
        <taxon>Metazoa</taxon>
        <taxon>Spiralia</taxon>
        <taxon>Gnathifera</taxon>
        <taxon>Rotifera</taxon>
        <taxon>Eurotatoria</taxon>
        <taxon>Bdelloidea</taxon>
        <taxon>Philodinida</taxon>
        <taxon>Philodinidae</taxon>
        <taxon>Rotaria</taxon>
    </lineage>
</organism>
<dbReference type="EMBL" id="CAJOBD010004992">
    <property type="protein sequence ID" value="CAF4015962.1"/>
    <property type="molecule type" value="Genomic_DNA"/>
</dbReference>